<evidence type="ECO:0000313" key="4">
    <source>
        <dbReference type="EMBL" id="TDF95162.1"/>
    </source>
</evidence>
<evidence type="ECO:0000259" key="3">
    <source>
        <dbReference type="PROSITE" id="PS51186"/>
    </source>
</evidence>
<accession>A0A4R5KJ56</accession>
<gene>
    <name evidence="4" type="ORF">E1757_21800</name>
</gene>
<dbReference type="InterPro" id="IPR016181">
    <property type="entry name" value="Acyl_CoA_acyltransferase"/>
</dbReference>
<reference evidence="4 5" key="1">
    <citation type="submission" date="2019-03" db="EMBL/GenBank/DDBJ databases">
        <title>This is whole genome sequence of Paenibacillus sp MS74 strain.</title>
        <authorList>
            <person name="Trinh H.N."/>
        </authorList>
    </citation>
    <scope>NUCLEOTIDE SEQUENCE [LARGE SCALE GENOMIC DNA]</scope>
    <source>
        <strain evidence="4 5">MS74</strain>
    </source>
</reference>
<dbReference type="PROSITE" id="PS51186">
    <property type="entry name" value="GNAT"/>
    <property type="match status" value="1"/>
</dbReference>
<evidence type="ECO:0000256" key="2">
    <source>
        <dbReference type="ARBA" id="ARBA00023315"/>
    </source>
</evidence>
<dbReference type="PANTHER" id="PTHR43877">
    <property type="entry name" value="AMINOALKYLPHOSPHONATE N-ACETYLTRANSFERASE-RELATED-RELATED"/>
    <property type="match status" value="1"/>
</dbReference>
<dbReference type="Pfam" id="PF00583">
    <property type="entry name" value="Acetyltransf_1"/>
    <property type="match status" value="1"/>
</dbReference>
<protein>
    <submittedName>
        <fullName evidence="4">N-acetyltransferase</fullName>
    </submittedName>
</protein>
<dbReference type="EMBL" id="SMRT01000011">
    <property type="protein sequence ID" value="TDF95162.1"/>
    <property type="molecule type" value="Genomic_DNA"/>
</dbReference>
<dbReference type="InterPro" id="IPR050832">
    <property type="entry name" value="Bact_Acetyltransf"/>
</dbReference>
<dbReference type="InterPro" id="IPR000182">
    <property type="entry name" value="GNAT_dom"/>
</dbReference>
<comment type="caution">
    <text evidence="4">The sequence shown here is derived from an EMBL/GenBank/DDBJ whole genome shotgun (WGS) entry which is preliminary data.</text>
</comment>
<evidence type="ECO:0000313" key="5">
    <source>
        <dbReference type="Proteomes" id="UP000295636"/>
    </source>
</evidence>
<feature type="domain" description="N-acetyltransferase" evidence="3">
    <location>
        <begin position="1"/>
        <end position="139"/>
    </location>
</feature>
<dbReference type="CDD" id="cd04301">
    <property type="entry name" value="NAT_SF"/>
    <property type="match status" value="1"/>
</dbReference>
<keyword evidence="2" id="KW-0012">Acyltransferase</keyword>
<dbReference type="Gene3D" id="3.40.630.30">
    <property type="match status" value="1"/>
</dbReference>
<sequence>MNYQIRFGQADDLEVISAGDLSIPGHILNWKLQNHEIIVAEEEGEIVGYLRLEYLWSKYPYIGLIIVRPELREIGIGKSMLHFLEEHLRKQGIHTLYSSSQINEAEPQKWHRHLGFKECGIINGINPGEIGEVFFVKSL</sequence>
<organism evidence="4 5">
    <name type="scientific">Paenibacillus piri</name>
    <dbReference type="NCBI Taxonomy" id="2547395"/>
    <lineage>
        <taxon>Bacteria</taxon>
        <taxon>Bacillati</taxon>
        <taxon>Bacillota</taxon>
        <taxon>Bacilli</taxon>
        <taxon>Bacillales</taxon>
        <taxon>Paenibacillaceae</taxon>
        <taxon>Paenibacillus</taxon>
    </lineage>
</organism>
<dbReference type="PANTHER" id="PTHR43877:SF2">
    <property type="entry name" value="AMINOALKYLPHOSPHONATE N-ACETYLTRANSFERASE-RELATED"/>
    <property type="match status" value="1"/>
</dbReference>
<name>A0A4R5KJ56_9BACL</name>
<dbReference type="SUPFAM" id="SSF55729">
    <property type="entry name" value="Acyl-CoA N-acyltransferases (Nat)"/>
    <property type="match status" value="1"/>
</dbReference>
<dbReference type="GO" id="GO:0016747">
    <property type="term" value="F:acyltransferase activity, transferring groups other than amino-acyl groups"/>
    <property type="evidence" value="ECO:0007669"/>
    <property type="project" value="InterPro"/>
</dbReference>
<dbReference type="RefSeq" id="WP_133232048.1">
    <property type="nucleotide sequence ID" value="NZ_SMRT01000011.1"/>
</dbReference>
<dbReference type="OrthoDB" id="2611698at2"/>
<proteinExistence type="predicted"/>
<dbReference type="AlphaFoldDB" id="A0A4R5KJ56"/>
<dbReference type="Proteomes" id="UP000295636">
    <property type="component" value="Unassembled WGS sequence"/>
</dbReference>
<evidence type="ECO:0000256" key="1">
    <source>
        <dbReference type="ARBA" id="ARBA00022679"/>
    </source>
</evidence>
<keyword evidence="5" id="KW-1185">Reference proteome</keyword>
<keyword evidence="1 4" id="KW-0808">Transferase</keyword>